<dbReference type="Gene3D" id="4.10.240.10">
    <property type="entry name" value="Zn(2)-C6 fungal-type DNA-binding domain"/>
    <property type="match status" value="1"/>
</dbReference>
<dbReference type="AlphaFoldDB" id="A0A507APS9"/>
<dbReference type="EMBL" id="SKBQ01000009">
    <property type="protein sequence ID" value="TPX06848.1"/>
    <property type="molecule type" value="Genomic_DNA"/>
</dbReference>
<dbReference type="SUPFAM" id="SSF57701">
    <property type="entry name" value="Zn2/Cys6 DNA-binding domain"/>
    <property type="match status" value="1"/>
</dbReference>
<feature type="compositionally biased region" description="Basic and acidic residues" evidence="2">
    <location>
        <begin position="582"/>
        <end position="603"/>
    </location>
</feature>
<feature type="compositionally biased region" description="Low complexity" evidence="2">
    <location>
        <begin position="11"/>
        <end position="46"/>
    </location>
</feature>
<evidence type="ECO:0000259" key="3">
    <source>
        <dbReference type="PROSITE" id="PS50048"/>
    </source>
</evidence>
<keyword evidence="5" id="KW-1185">Reference proteome</keyword>
<dbReference type="PANTHER" id="PTHR47785">
    <property type="entry name" value="ZN(II)2CYS6 TRANSCRIPTION FACTOR (EUROFUNG)-RELATED-RELATED"/>
    <property type="match status" value="1"/>
</dbReference>
<feature type="compositionally biased region" description="Low complexity" evidence="2">
    <location>
        <begin position="72"/>
        <end position="81"/>
    </location>
</feature>
<dbReference type="Pfam" id="PF00172">
    <property type="entry name" value="Zn_clus"/>
    <property type="match status" value="1"/>
</dbReference>
<dbReference type="RefSeq" id="XP_030988559.1">
    <property type="nucleotide sequence ID" value="XM_031136523.1"/>
</dbReference>
<feature type="region of interest" description="Disordered" evidence="2">
    <location>
        <begin position="268"/>
        <end position="347"/>
    </location>
</feature>
<feature type="region of interest" description="Disordered" evidence="2">
    <location>
        <begin position="397"/>
        <end position="421"/>
    </location>
</feature>
<proteinExistence type="predicted"/>
<evidence type="ECO:0000256" key="1">
    <source>
        <dbReference type="ARBA" id="ARBA00023242"/>
    </source>
</evidence>
<dbReference type="Proteomes" id="UP000319257">
    <property type="component" value="Unassembled WGS sequence"/>
</dbReference>
<organism evidence="4 5">
    <name type="scientific">Thyridium curvatum</name>
    <dbReference type="NCBI Taxonomy" id="1093900"/>
    <lineage>
        <taxon>Eukaryota</taxon>
        <taxon>Fungi</taxon>
        <taxon>Dikarya</taxon>
        <taxon>Ascomycota</taxon>
        <taxon>Pezizomycotina</taxon>
        <taxon>Sordariomycetes</taxon>
        <taxon>Sordariomycetidae</taxon>
        <taxon>Thyridiales</taxon>
        <taxon>Thyridiaceae</taxon>
        <taxon>Thyridium</taxon>
    </lineage>
</organism>
<dbReference type="PROSITE" id="PS00463">
    <property type="entry name" value="ZN2_CY6_FUNGAL_1"/>
    <property type="match status" value="1"/>
</dbReference>
<evidence type="ECO:0000313" key="4">
    <source>
        <dbReference type="EMBL" id="TPX06848.1"/>
    </source>
</evidence>
<name>A0A507APS9_9PEZI</name>
<feature type="compositionally biased region" description="Gly residues" evidence="2">
    <location>
        <begin position="328"/>
        <end position="339"/>
    </location>
</feature>
<feature type="region of interest" description="Disordered" evidence="2">
    <location>
        <begin position="580"/>
        <end position="604"/>
    </location>
</feature>
<feature type="compositionally biased region" description="Low complexity" evidence="2">
    <location>
        <begin position="318"/>
        <end position="327"/>
    </location>
</feature>
<accession>A0A507APS9</accession>
<dbReference type="STRING" id="1093900.A0A507APS9"/>
<comment type="caution">
    <text evidence="4">The sequence shown here is derived from an EMBL/GenBank/DDBJ whole genome shotgun (WGS) entry which is preliminary data.</text>
</comment>
<feature type="region of interest" description="Disordered" evidence="2">
    <location>
        <begin position="495"/>
        <end position="516"/>
    </location>
</feature>
<reference evidence="4 5" key="1">
    <citation type="submission" date="2019-06" db="EMBL/GenBank/DDBJ databases">
        <title>Draft genome sequence of the filamentous fungus Phialemoniopsis curvata isolated from diesel fuel.</title>
        <authorList>
            <person name="Varaljay V.A."/>
            <person name="Lyon W.J."/>
            <person name="Crouch A.L."/>
            <person name="Drake C.E."/>
            <person name="Hollomon J.M."/>
            <person name="Nadeau L.J."/>
            <person name="Nunn H.S."/>
            <person name="Stevenson B.S."/>
            <person name="Bojanowski C.L."/>
            <person name="Crookes-Goodson W.J."/>
        </authorList>
    </citation>
    <scope>NUCLEOTIDE SEQUENCE [LARGE SCALE GENOMIC DNA]</scope>
    <source>
        <strain evidence="4 5">D216</strain>
    </source>
</reference>
<dbReference type="GO" id="GO:0000981">
    <property type="term" value="F:DNA-binding transcription factor activity, RNA polymerase II-specific"/>
    <property type="evidence" value="ECO:0007669"/>
    <property type="project" value="InterPro"/>
</dbReference>
<feature type="compositionally biased region" description="Low complexity" evidence="2">
    <location>
        <begin position="403"/>
        <end position="417"/>
    </location>
</feature>
<evidence type="ECO:0000313" key="5">
    <source>
        <dbReference type="Proteomes" id="UP000319257"/>
    </source>
</evidence>
<dbReference type="PROSITE" id="PS50048">
    <property type="entry name" value="ZN2_CY6_FUNGAL_2"/>
    <property type="match status" value="1"/>
</dbReference>
<dbReference type="GO" id="GO:0008270">
    <property type="term" value="F:zinc ion binding"/>
    <property type="evidence" value="ECO:0007669"/>
    <property type="project" value="InterPro"/>
</dbReference>
<keyword evidence="1" id="KW-0539">Nucleus</keyword>
<dbReference type="GeneID" id="41969791"/>
<feature type="compositionally biased region" description="Pro residues" evidence="2">
    <location>
        <begin position="1"/>
        <end position="10"/>
    </location>
</feature>
<feature type="compositionally biased region" description="Low complexity" evidence="2">
    <location>
        <begin position="152"/>
        <end position="192"/>
    </location>
</feature>
<feature type="compositionally biased region" description="Gly residues" evidence="2">
    <location>
        <begin position="138"/>
        <end position="148"/>
    </location>
</feature>
<dbReference type="SMART" id="SM00066">
    <property type="entry name" value="GAL4"/>
    <property type="match status" value="1"/>
</dbReference>
<gene>
    <name evidence="4" type="ORF">E0L32_002344</name>
</gene>
<feature type="region of interest" description="Disordered" evidence="2">
    <location>
        <begin position="1"/>
        <end position="193"/>
    </location>
</feature>
<dbReference type="InterPro" id="IPR001138">
    <property type="entry name" value="Zn2Cys6_DnaBD"/>
</dbReference>
<dbReference type="OrthoDB" id="4356994at2759"/>
<dbReference type="CDD" id="cd00067">
    <property type="entry name" value="GAL4"/>
    <property type="match status" value="1"/>
</dbReference>
<dbReference type="InParanoid" id="A0A507APS9"/>
<feature type="domain" description="Zn(2)-C6 fungal-type" evidence="3">
    <location>
        <begin position="202"/>
        <end position="232"/>
    </location>
</feature>
<sequence>MEHRSPPPPSSYSGPMLPPLLNHHQQQQQQYQHPQQQQQQYHRGLAPPSPPAPSLTHHPAKRRPSSGPSDEGASPHPQQHHPGGGGHRPPHSPASSDWRPQPKARRVIVPERERAPLPRPPPSPATSSPQGTEAGADPRGGGGGGGGMYTVSPSSSFPRADPAAAAARSQATTTPATTTGAPPSSSSSATSPYVRRKRALAACQFCRLRKTKCDNARPVCGSCRHHQAKCVYTDGSEGDGSQVGLDEAASRHREVLERLDDIRNLLARSSPSAGSGSGAGGAGADARSSGTSEMGAGSEHVSFGVSPLTAGGGGSGVTNGLDQDSSVGLGGGGAGGGGAVETESVSDGQAAPSATAYLQHTKCESVLKWPVLAPVMTEEDAAIDSFIFDAYVRGDSDERDGAGARSSASPASTRSMSQQPRFKGKPFPPNFYVPLCQKFLALVNCRNPIVGAHDLMSYARSVAEDGLDWDARSCLVLLACALASYSRAWTPPPFVHSTPSPSARTRRESTVPPEVMSTSDDEVAEVYYEEAQKRLGLLGTSLIDVQCFYYASLFERFAFRPLQACMYLQQAASRLRFHHMSQRGEEKRSHMAGQDDERAESRHSSVTYHLEQRAFWSIHKGEREYATELGIKLASDLTGFKYPAAFPTPPEALHHLIPSDDGDEGMDDDLSDVFSPRRNEVIWYFYLAEISLRRTFDEVLSVIYEKGEQNWIENIELVCRQYHESEKQISEWQSHLPGTMRYDPTSQPNNEMAYYLEGRMEEWNECILRPLVYYCLHSPPGKPPPPAIVALGQRDMTLCVNCIMRCASHGRHGGTWVVLRRTFRCTLIILAAVLAEGPLRPPENWQELTGVSIATLRRWAPGVRDLQRMGRVLERVFRAVCEVDASRMPVEVEVDGQSRW</sequence>
<protein>
    <recommendedName>
        <fullName evidence="3">Zn(2)-C6 fungal-type domain-containing protein</fullName>
    </recommendedName>
</protein>
<dbReference type="PANTHER" id="PTHR47785:SF5">
    <property type="entry name" value="ZN(II)2CYS6 TRANSCRIPTION FACTOR (EUROFUNG)"/>
    <property type="match status" value="1"/>
</dbReference>
<evidence type="ECO:0000256" key="2">
    <source>
        <dbReference type="SAM" id="MobiDB-lite"/>
    </source>
</evidence>
<dbReference type="InterPro" id="IPR036864">
    <property type="entry name" value="Zn2-C6_fun-type_DNA-bd_sf"/>
</dbReference>
<dbReference type="CDD" id="cd12148">
    <property type="entry name" value="fungal_TF_MHR"/>
    <property type="match status" value="1"/>
</dbReference>
<dbReference type="InterPro" id="IPR053181">
    <property type="entry name" value="EcdB-like_regulator"/>
</dbReference>